<dbReference type="AlphaFoldDB" id="A0A9Q0J620"/>
<feature type="non-terminal residue" evidence="1">
    <location>
        <position position="1"/>
    </location>
</feature>
<evidence type="ECO:0000313" key="2">
    <source>
        <dbReference type="Proteomes" id="UP001141552"/>
    </source>
</evidence>
<keyword evidence="2" id="KW-1185">Reference proteome</keyword>
<comment type="caution">
    <text evidence="1">The sequence shown here is derived from an EMBL/GenBank/DDBJ whole genome shotgun (WGS) entry which is preliminary data.</text>
</comment>
<organism evidence="1 2">
    <name type="scientific">Turnera subulata</name>
    <dbReference type="NCBI Taxonomy" id="218843"/>
    <lineage>
        <taxon>Eukaryota</taxon>
        <taxon>Viridiplantae</taxon>
        <taxon>Streptophyta</taxon>
        <taxon>Embryophyta</taxon>
        <taxon>Tracheophyta</taxon>
        <taxon>Spermatophyta</taxon>
        <taxon>Magnoliopsida</taxon>
        <taxon>eudicotyledons</taxon>
        <taxon>Gunneridae</taxon>
        <taxon>Pentapetalae</taxon>
        <taxon>rosids</taxon>
        <taxon>fabids</taxon>
        <taxon>Malpighiales</taxon>
        <taxon>Passifloraceae</taxon>
        <taxon>Turnera</taxon>
    </lineage>
</organism>
<sequence>MSQMTMGPNLVNLTIVAGGCVRSDSHQFEIRVAGLEDFTLLHNSSGYVRFPSVDFPALKHAVGLHNAEFVSLSYSIIQTLSMVPGILEDQPSPFRRLKSLTLELTSDLKHWQIPAKV</sequence>
<name>A0A9Q0J620_9ROSI</name>
<gene>
    <name evidence="1" type="ORF">Tsubulata_039937</name>
</gene>
<reference evidence="1" key="1">
    <citation type="submission" date="2022-02" db="EMBL/GenBank/DDBJ databases">
        <authorList>
            <person name="Henning P.M."/>
            <person name="McCubbin A.G."/>
            <person name="Shore J.S."/>
        </authorList>
    </citation>
    <scope>NUCLEOTIDE SEQUENCE</scope>
    <source>
        <strain evidence="1">F60SS</strain>
        <tissue evidence="1">Leaves</tissue>
    </source>
</reference>
<accession>A0A9Q0J620</accession>
<dbReference type="EMBL" id="JAKUCV010005911">
    <property type="protein sequence ID" value="KAJ4829367.1"/>
    <property type="molecule type" value="Genomic_DNA"/>
</dbReference>
<protein>
    <submittedName>
        <fullName evidence="1">Uncharacterized protein</fullName>
    </submittedName>
</protein>
<reference evidence="1" key="2">
    <citation type="journal article" date="2023" name="Plants (Basel)">
        <title>Annotation of the Turnera subulata (Passifloraceae) Draft Genome Reveals the S-Locus Evolved after the Divergence of Turneroideae from Passifloroideae in a Stepwise Manner.</title>
        <authorList>
            <person name="Henning P.M."/>
            <person name="Roalson E.H."/>
            <person name="Mir W."/>
            <person name="McCubbin A.G."/>
            <person name="Shore J.S."/>
        </authorList>
    </citation>
    <scope>NUCLEOTIDE SEQUENCE</scope>
    <source>
        <strain evidence="1">F60SS</strain>
    </source>
</reference>
<dbReference type="Proteomes" id="UP001141552">
    <property type="component" value="Unassembled WGS sequence"/>
</dbReference>
<evidence type="ECO:0000313" key="1">
    <source>
        <dbReference type="EMBL" id="KAJ4829367.1"/>
    </source>
</evidence>
<dbReference type="OrthoDB" id="1848700at2759"/>
<proteinExistence type="predicted"/>